<accession>A0ABS8BJX5</accession>
<organism evidence="1 2">
    <name type="scientific">Deefgea salmonis</name>
    <dbReference type="NCBI Taxonomy" id="2875502"/>
    <lineage>
        <taxon>Bacteria</taxon>
        <taxon>Pseudomonadati</taxon>
        <taxon>Pseudomonadota</taxon>
        <taxon>Betaproteobacteria</taxon>
        <taxon>Neisseriales</taxon>
        <taxon>Chitinibacteraceae</taxon>
        <taxon>Deefgea</taxon>
    </lineage>
</organism>
<dbReference type="InterPro" id="IPR011990">
    <property type="entry name" value="TPR-like_helical_dom_sf"/>
</dbReference>
<name>A0ABS8BJX5_9NEIS</name>
<dbReference type="Pfam" id="PF08238">
    <property type="entry name" value="Sel1"/>
    <property type="match status" value="4"/>
</dbReference>
<dbReference type="InterPro" id="IPR006597">
    <property type="entry name" value="Sel1-like"/>
</dbReference>
<comment type="caution">
    <text evidence="1">The sequence shown here is derived from an EMBL/GenBank/DDBJ whole genome shotgun (WGS) entry which is preliminary data.</text>
</comment>
<gene>
    <name evidence="1" type="ORF">LG219_06865</name>
</gene>
<dbReference type="SMART" id="SM00671">
    <property type="entry name" value="SEL1"/>
    <property type="match status" value="3"/>
</dbReference>
<dbReference type="RefSeq" id="WP_226763780.1">
    <property type="nucleotide sequence ID" value="NZ_JAJAWG010000003.1"/>
</dbReference>
<dbReference type="Gene3D" id="1.25.40.10">
    <property type="entry name" value="Tetratricopeptide repeat domain"/>
    <property type="match status" value="2"/>
</dbReference>
<proteinExistence type="predicted"/>
<dbReference type="InterPro" id="IPR052945">
    <property type="entry name" value="Mitotic_Regulator"/>
</dbReference>
<keyword evidence="2" id="KW-1185">Reference proteome</keyword>
<dbReference type="EMBL" id="JAJAWG010000003">
    <property type="protein sequence ID" value="MCB5195999.1"/>
    <property type="molecule type" value="Genomic_DNA"/>
</dbReference>
<dbReference type="PANTHER" id="PTHR43628:SF1">
    <property type="entry name" value="CHITIN SYNTHASE REGULATORY FACTOR 2-RELATED"/>
    <property type="match status" value="1"/>
</dbReference>
<dbReference type="PANTHER" id="PTHR43628">
    <property type="entry name" value="ACTIVATOR OF C KINASE PROTEIN 1-RELATED"/>
    <property type="match status" value="1"/>
</dbReference>
<dbReference type="Proteomes" id="UP001198034">
    <property type="component" value="Unassembled WGS sequence"/>
</dbReference>
<dbReference type="SUPFAM" id="SSF81901">
    <property type="entry name" value="HCP-like"/>
    <property type="match status" value="1"/>
</dbReference>
<evidence type="ECO:0000313" key="1">
    <source>
        <dbReference type="EMBL" id="MCB5195999.1"/>
    </source>
</evidence>
<evidence type="ECO:0000313" key="2">
    <source>
        <dbReference type="Proteomes" id="UP001198034"/>
    </source>
</evidence>
<sequence length="250" mass="27579">MTKIYTAIALGLIVITCAAAYLLQQQQRLETPNNQVLNIAQEMDSDPKKQQEINTLAHAGHPLAMRLLADQAKTNIASWPQALAWYQKAAQAGDDSARFEAAMMHLQGQGASENPQLARRELAQLTTLPRAQYRLGLMLIYGQGGAVDTAKGQQLIIAAAQGQDKMALFLLANWYLSGEGNRPKDEKKALQYFEAAANRQYPPAMQTLALAYETADLGLKMDLARAQTLRSMAEHIAQCKDQHNDVVKLF</sequence>
<reference evidence="1 2" key="1">
    <citation type="submission" date="2021-10" db="EMBL/GenBank/DDBJ databases">
        <authorList>
            <person name="Chen M."/>
        </authorList>
    </citation>
    <scope>NUCLEOTIDE SEQUENCE [LARGE SCALE GENOMIC DNA]</scope>
    <source>
        <strain evidence="1 2">H3-26</strain>
    </source>
</reference>
<protein>
    <submittedName>
        <fullName evidence="1">Sel1 repeat family protein</fullName>
    </submittedName>
</protein>